<dbReference type="WBParaSite" id="L893_g16359.t1">
    <property type="protein sequence ID" value="L893_g16359.t1"/>
    <property type="gene ID" value="L893_g16359"/>
</dbReference>
<proteinExistence type="predicted"/>
<protein>
    <submittedName>
        <fullName evidence="6">HTH gntR-type domain-containing protein</fullName>
    </submittedName>
</protein>
<dbReference type="AlphaFoldDB" id="A0A1I7YHE2"/>
<organism evidence="5 6">
    <name type="scientific">Steinernema glaseri</name>
    <dbReference type="NCBI Taxonomy" id="37863"/>
    <lineage>
        <taxon>Eukaryota</taxon>
        <taxon>Metazoa</taxon>
        <taxon>Ecdysozoa</taxon>
        <taxon>Nematoda</taxon>
        <taxon>Chromadorea</taxon>
        <taxon>Rhabditida</taxon>
        <taxon>Tylenchina</taxon>
        <taxon>Panagrolaimomorpha</taxon>
        <taxon>Strongyloidoidea</taxon>
        <taxon>Steinernematidae</taxon>
        <taxon>Steinernema</taxon>
    </lineage>
</organism>
<dbReference type="InterPro" id="IPR036390">
    <property type="entry name" value="WH_DNA-bd_sf"/>
</dbReference>
<dbReference type="Gene3D" id="3.40.1410.10">
    <property type="entry name" value="Chorismate lyase-like"/>
    <property type="match status" value="1"/>
</dbReference>
<evidence type="ECO:0000256" key="3">
    <source>
        <dbReference type="ARBA" id="ARBA00023163"/>
    </source>
</evidence>
<evidence type="ECO:0000256" key="1">
    <source>
        <dbReference type="ARBA" id="ARBA00023015"/>
    </source>
</evidence>
<dbReference type="Gene3D" id="1.10.10.10">
    <property type="entry name" value="Winged helix-like DNA-binding domain superfamily/Winged helix DNA-binding domain"/>
    <property type="match status" value="1"/>
</dbReference>
<dbReference type="PANTHER" id="PTHR44846:SF16">
    <property type="entry name" value="TRANSCRIPTIONAL REGULATOR PHNF-RELATED"/>
    <property type="match status" value="1"/>
</dbReference>
<evidence type="ECO:0000256" key="2">
    <source>
        <dbReference type="ARBA" id="ARBA00023125"/>
    </source>
</evidence>
<evidence type="ECO:0000313" key="5">
    <source>
        <dbReference type="Proteomes" id="UP000095287"/>
    </source>
</evidence>
<dbReference type="SUPFAM" id="SSF64288">
    <property type="entry name" value="Chorismate lyase-like"/>
    <property type="match status" value="1"/>
</dbReference>
<dbReference type="GO" id="GO:0003700">
    <property type="term" value="F:DNA-binding transcription factor activity"/>
    <property type="evidence" value="ECO:0007669"/>
    <property type="project" value="InterPro"/>
</dbReference>
<reference evidence="6" key="1">
    <citation type="submission" date="2016-11" db="UniProtKB">
        <authorList>
            <consortium name="WormBaseParasite"/>
        </authorList>
    </citation>
    <scope>IDENTIFICATION</scope>
</reference>
<dbReference type="InterPro" id="IPR036388">
    <property type="entry name" value="WH-like_DNA-bd_sf"/>
</dbReference>
<evidence type="ECO:0000313" key="6">
    <source>
        <dbReference type="WBParaSite" id="L893_g16359.t1"/>
    </source>
</evidence>
<dbReference type="InterPro" id="IPR011663">
    <property type="entry name" value="UTRA"/>
</dbReference>
<name>A0A1I7YHE2_9BILA</name>
<dbReference type="PRINTS" id="PR00035">
    <property type="entry name" value="HTHGNTR"/>
</dbReference>
<dbReference type="InterPro" id="IPR028978">
    <property type="entry name" value="Chorismate_lyase_/UTRA_dom_sf"/>
</dbReference>
<dbReference type="FunFam" id="1.10.10.10:FF:000079">
    <property type="entry name" value="GntR family transcriptional regulator"/>
    <property type="match status" value="1"/>
</dbReference>
<dbReference type="SMART" id="SM00345">
    <property type="entry name" value="HTH_GNTR"/>
    <property type="match status" value="1"/>
</dbReference>
<dbReference type="PROSITE" id="PS50949">
    <property type="entry name" value="HTH_GNTR"/>
    <property type="match status" value="1"/>
</dbReference>
<keyword evidence="2" id="KW-0238">DNA-binding</keyword>
<feature type="domain" description="HTH gntR-type" evidence="4">
    <location>
        <begin position="15"/>
        <end position="83"/>
    </location>
</feature>
<dbReference type="PANTHER" id="PTHR44846">
    <property type="entry name" value="MANNOSYL-D-GLYCERATE TRANSPORT/METABOLISM SYSTEM REPRESSOR MNGR-RELATED"/>
    <property type="match status" value="1"/>
</dbReference>
<dbReference type="InterPro" id="IPR000524">
    <property type="entry name" value="Tscrpt_reg_HTH_GntR"/>
</dbReference>
<dbReference type="CDD" id="cd07377">
    <property type="entry name" value="WHTH_GntR"/>
    <property type="match status" value="1"/>
</dbReference>
<evidence type="ECO:0000259" key="4">
    <source>
        <dbReference type="PROSITE" id="PS50949"/>
    </source>
</evidence>
<dbReference type="InterPro" id="IPR050679">
    <property type="entry name" value="Bact_HTH_transcr_reg"/>
</dbReference>
<keyword evidence="5" id="KW-1185">Reference proteome</keyword>
<dbReference type="Proteomes" id="UP000095287">
    <property type="component" value="Unplaced"/>
</dbReference>
<dbReference type="Pfam" id="PF00392">
    <property type="entry name" value="GntR"/>
    <property type="match status" value="1"/>
</dbReference>
<accession>A0A1I7YHE2</accession>
<dbReference type="Pfam" id="PF07702">
    <property type="entry name" value="UTRA"/>
    <property type="match status" value="1"/>
</dbReference>
<dbReference type="GO" id="GO:0003677">
    <property type="term" value="F:DNA binding"/>
    <property type="evidence" value="ECO:0007669"/>
    <property type="project" value="UniProtKB-KW"/>
</dbReference>
<keyword evidence="3" id="KW-0804">Transcription</keyword>
<dbReference type="SUPFAM" id="SSF46785">
    <property type="entry name" value="Winged helix' DNA-binding domain"/>
    <property type="match status" value="1"/>
</dbReference>
<sequence>MDVPQTSHSSTEPSMPAYLQIKNFVLEKIQSGQWREGDLIPTELALCEQFGVSRMTVNRALRELTNDELLVRIKGSGTYVAQPKFQSTLIEIRSIAQDIRERGHQHSCQVLSMERLHASPSQARLIEVLVPPTGIAQALHMKEQQPCLVMDRRTFSSDQFTTHARLWHPGDRYKFTGKM</sequence>
<keyword evidence="1" id="KW-0805">Transcription regulation</keyword>